<evidence type="ECO:0000313" key="1">
    <source>
        <dbReference type="EMBL" id="KAL0939008.1"/>
    </source>
</evidence>
<dbReference type="EMBL" id="VUJX02000003">
    <property type="protein sequence ID" value="KAL0939008.1"/>
    <property type="molecule type" value="Genomic_DNA"/>
</dbReference>
<sequence length="250" mass="25748">MMFVLSLLLLALVGQGASQTPAPSATSTATPCYARCFSQFMVDQANSCKTKCVCAGSKSLLDFDCCMAGCPADQQSTVTPFLQNSCDDGKSIALKFTCGANRTTSTSAVFLMSNPTALVTSLILVTAQTTQQSTPTSTSGADSSASNAGSGGTPPAVSLGVGLGVGLPLAALVVGGLALLWRRSRRKADTKGCISGSEGGVPDGLGRTFVFPSTMVLPTPEMSVKDFMWDPMVTPDDASAEYVQQQELSV</sequence>
<dbReference type="Proteomes" id="UP000805649">
    <property type="component" value="Unassembled WGS sequence"/>
</dbReference>
<comment type="caution">
    <text evidence="1">The sequence shown here is derived from an EMBL/GenBank/DDBJ whole genome shotgun (WGS) entry which is preliminary data.</text>
</comment>
<gene>
    <name evidence="1" type="ORF">CTRU02_205618</name>
</gene>
<keyword evidence="2" id="KW-1185">Reference proteome</keyword>
<proteinExistence type="predicted"/>
<accession>A0ACC3Z4I7</accession>
<evidence type="ECO:0000313" key="2">
    <source>
        <dbReference type="Proteomes" id="UP000805649"/>
    </source>
</evidence>
<protein>
    <submittedName>
        <fullName evidence="1">Uncharacterized protein</fullName>
    </submittedName>
</protein>
<name>A0ACC3Z4I7_COLTU</name>
<reference evidence="1 2" key="1">
    <citation type="journal article" date="2020" name="Phytopathology">
        <title>Genome Sequence Resources of Colletotrichum truncatum, C. plurivorum, C. musicola, and C. sojae: Four Species Pathogenic to Soybean (Glycine max).</title>
        <authorList>
            <person name="Rogerio F."/>
            <person name="Boufleur T.R."/>
            <person name="Ciampi-Guillardi M."/>
            <person name="Sukno S.A."/>
            <person name="Thon M.R."/>
            <person name="Massola Junior N.S."/>
            <person name="Baroncelli R."/>
        </authorList>
    </citation>
    <scope>NUCLEOTIDE SEQUENCE [LARGE SCALE GENOMIC DNA]</scope>
    <source>
        <strain evidence="1 2">CMES1059</strain>
    </source>
</reference>
<organism evidence="1 2">
    <name type="scientific">Colletotrichum truncatum</name>
    <name type="common">Anthracnose fungus</name>
    <name type="synonym">Colletotrichum capsici</name>
    <dbReference type="NCBI Taxonomy" id="5467"/>
    <lineage>
        <taxon>Eukaryota</taxon>
        <taxon>Fungi</taxon>
        <taxon>Dikarya</taxon>
        <taxon>Ascomycota</taxon>
        <taxon>Pezizomycotina</taxon>
        <taxon>Sordariomycetes</taxon>
        <taxon>Hypocreomycetidae</taxon>
        <taxon>Glomerellales</taxon>
        <taxon>Glomerellaceae</taxon>
        <taxon>Colletotrichum</taxon>
        <taxon>Colletotrichum truncatum species complex</taxon>
    </lineage>
</organism>